<proteinExistence type="predicted"/>
<protein>
    <submittedName>
        <fullName evidence="1">Uncharacterized protein</fullName>
    </submittedName>
</protein>
<evidence type="ECO:0000313" key="1">
    <source>
        <dbReference type="EMBL" id="ABQ78550.1"/>
    </source>
</evidence>
<gene>
    <name evidence="1" type="ordered locus">Pput_2411</name>
</gene>
<dbReference type="AlphaFoldDB" id="A5W340"/>
<reference evidence="1" key="1">
    <citation type="submission" date="2007-05" db="EMBL/GenBank/DDBJ databases">
        <title>Complete sequence of Pseudomonas putida F1.</title>
        <authorList>
            <consortium name="US DOE Joint Genome Institute"/>
            <person name="Copeland A."/>
            <person name="Lucas S."/>
            <person name="Lapidus A."/>
            <person name="Barry K."/>
            <person name="Detter J.C."/>
            <person name="Glavina del Rio T."/>
            <person name="Hammon N."/>
            <person name="Israni S."/>
            <person name="Dalin E."/>
            <person name="Tice H."/>
            <person name="Pitluck S."/>
            <person name="Chain P."/>
            <person name="Malfatti S."/>
            <person name="Shin M."/>
            <person name="Vergez L."/>
            <person name="Schmutz J."/>
            <person name="Larimer F."/>
            <person name="Land M."/>
            <person name="Hauser L."/>
            <person name="Kyrpides N."/>
            <person name="Lykidis A."/>
            <person name="Parales R."/>
            <person name="Richardson P."/>
        </authorList>
    </citation>
    <scope>NUCLEOTIDE SEQUENCE [LARGE SCALE GENOMIC DNA]</scope>
    <source>
        <strain evidence="1">F1</strain>
    </source>
</reference>
<accession>A5W340</accession>
<dbReference type="HOGENOM" id="CLU_2938246_0_0_6"/>
<organism evidence="1">
    <name type="scientific">Pseudomonas putida (strain ATCC 700007 / DSM 6899 / JCM 31910 / BCRC 17059 / LMG 24140 / F1)</name>
    <dbReference type="NCBI Taxonomy" id="351746"/>
    <lineage>
        <taxon>Bacteria</taxon>
        <taxon>Pseudomonadati</taxon>
        <taxon>Pseudomonadota</taxon>
        <taxon>Gammaproteobacteria</taxon>
        <taxon>Pseudomonadales</taxon>
        <taxon>Pseudomonadaceae</taxon>
        <taxon>Pseudomonas</taxon>
    </lineage>
</organism>
<dbReference type="EMBL" id="CP000712">
    <property type="protein sequence ID" value="ABQ78550.1"/>
    <property type="molecule type" value="Genomic_DNA"/>
</dbReference>
<name>A5W340_PSEP1</name>
<dbReference type="KEGG" id="ppf:Pput_2411"/>
<sequence>MARWFVSGVAMLYVGYPKLTPTERLAHQPALPAGCCAELPEHWAQQPLKALHLFAWLMRVFRVAASMRSH</sequence>